<dbReference type="Pfam" id="PF13302">
    <property type="entry name" value="Acetyltransf_3"/>
    <property type="match status" value="1"/>
</dbReference>
<reference evidence="3" key="1">
    <citation type="submission" date="2022-12" db="EMBL/GenBank/DDBJ databases">
        <title>Paracoccus sp. EF6 isolated from a lake water.</title>
        <authorList>
            <person name="Liu H."/>
        </authorList>
    </citation>
    <scope>NUCLEOTIDE SEQUENCE</scope>
    <source>
        <strain evidence="3">EF6</strain>
    </source>
</reference>
<dbReference type="RefSeq" id="WP_268941502.1">
    <property type="nucleotide sequence ID" value="NZ_JAPTYD010000007.1"/>
</dbReference>
<dbReference type="InterPro" id="IPR000182">
    <property type="entry name" value="GNAT_dom"/>
</dbReference>
<proteinExistence type="predicted"/>
<feature type="region of interest" description="Disordered" evidence="1">
    <location>
        <begin position="1"/>
        <end position="27"/>
    </location>
</feature>
<evidence type="ECO:0000256" key="1">
    <source>
        <dbReference type="SAM" id="MobiDB-lite"/>
    </source>
</evidence>
<gene>
    <name evidence="3" type="ORF">OU682_07795</name>
</gene>
<dbReference type="PROSITE" id="PS51186">
    <property type="entry name" value="GNAT"/>
    <property type="match status" value="1"/>
</dbReference>
<accession>A0ABT4J323</accession>
<dbReference type="EMBL" id="JAPTYD010000007">
    <property type="protein sequence ID" value="MCZ0961519.1"/>
    <property type="molecule type" value="Genomic_DNA"/>
</dbReference>
<dbReference type="InterPro" id="IPR051908">
    <property type="entry name" value="Ribosomal_N-acetyltransferase"/>
</dbReference>
<dbReference type="CDD" id="cd04301">
    <property type="entry name" value="NAT_SF"/>
    <property type="match status" value="1"/>
</dbReference>
<protein>
    <submittedName>
        <fullName evidence="3">GNAT family protein</fullName>
    </submittedName>
</protein>
<keyword evidence="4" id="KW-1185">Reference proteome</keyword>
<dbReference type="InterPro" id="IPR016181">
    <property type="entry name" value="Acyl_CoA_acyltransferase"/>
</dbReference>
<evidence type="ECO:0000259" key="2">
    <source>
        <dbReference type="PROSITE" id="PS51186"/>
    </source>
</evidence>
<evidence type="ECO:0000313" key="3">
    <source>
        <dbReference type="EMBL" id="MCZ0961519.1"/>
    </source>
</evidence>
<evidence type="ECO:0000313" key="4">
    <source>
        <dbReference type="Proteomes" id="UP001149822"/>
    </source>
</evidence>
<comment type="caution">
    <text evidence="3">The sequence shown here is derived from an EMBL/GenBank/DDBJ whole genome shotgun (WGS) entry which is preliminary data.</text>
</comment>
<dbReference type="SUPFAM" id="SSF55729">
    <property type="entry name" value="Acyl-CoA N-acyltransferases (Nat)"/>
    <property type="match status" value="1"/>
</dbReference>
<dbReference type="Gene3D" id="3.40.630.30">
    <property type="match status" value="1"/>
</dbReference>
<organism evidence="3 4">
    <name type="scientific">Paracoccus benzoatiresistens</name>
    <dbReference type="NCBI Taxonomy" id="2997341"/>
    <lineage>
        <taxon>Bacteria</taxon>
        <taxon>Pseudomonadati</taxon>
        <taxon>Pseudomonadota</taxon>
        <taxon>Alphaproteobacteria</taxon>
        <taxon>Rhodobacterales</taxon>
        <taxon>Paracoccaceae</taxon>
        <taxon>Paracoccus</taxon>
    </lineage>
</organism>
<feature type="domain" description="N-acetyltransferase" evidence="2">
    <location>
        <begin position="30"/>
        <end position="185"/>
    </location>
</feature>
<dbReference type="PANTHER" id="PTHR43441">
    <property type="entry name" value="RIBOSOMAL-PROTEIN-SERINE ACETYLTRANSFERASE"/>
    <property type="match status" value="1"/>
</dbReference>
<sequence>MTTASPIGTDAPLSDFVPPPSPAAQPIRSDILQPVSADRHAADLFDTQAGHDGLWTWLPYGPFQSRSEHHAWVAQAEASSDPVFLAILDPQTRQAAGHASFLRIDTANGVIEIGHIMLTPSLQRSRTASAALMAMISWAFEHGYRRVEWKCNALNGPSRRAALRLGFTYEGTFRNHMIVKGQNRDTAWFSIIDNDWRALAPAYAAWLDDANFDAGGRQRSSLSDLTCKALPGRGGG</sequence>
<dbReference type="PANTHER" id="PTHR43441:SF2">
    <property type="entry name" value="FAMILY ACETYLTRANSFERASE, PUTATIVE (AFU_ORTHOLOGUE AFUA_7G00850)-RELATED"/>
    <property type="match status" value="1"/>
</dbReference>
<name>A0ABT4J323_9RHOB</name>
<dbReference type="Proteomes" id="UP001149822">
    <property type="component" value="Unassembled WGS sequence"/>
</dbReference>